<accession>A0ABN9R4U6</accession>
<feature type="compositionally biased region" description="Low complexity" evidence="1">
    <location>
        <begin position="123"/>
        <end position="135"/>
    </location>
</feature>
<evidence type="ECO:0000313" key="2">
    <source>
        <dbReference type="EMBL" id="CAK0813800.1"/>
    </source>
</evidence>
<organism evidence="2 3">
    <name type="scientific">Prorocentrum cordatum</name>
    <dbReference type="NCBI Taxonomy" id="2364126"/>
    <lineage>
        <taxon>Eukaryota</taxon>
        <taxon>Sar</taxon>
        <taxon>Alveolata</taxon>
        <taxon>Dinophyceae</taxon>
        <taxon>Prorocentrales</taxon>
        <taxon>Prorocentraceae</taxon>
        <taxon>Prorocentrum</taxon>
    </lineage>
</organism>
<feature type="compositionally biased region" description="Basic residues" evidence="1">
    <location>
        <begin position="414"/>
        <end position="425"/>
    </location>
</feature>
<feature type="compositionally biased region" description="Basic residues" evidence="1">
    <location>
        <begin position="467"/>
        <end position="476"/>
    </location>
</feature>
<sequence length="494" mass="49544">MRGQAPQRARAYARSPEHIPRAASPQRTPSVRRRAGLALKGACWEPAAAALAADRGVATGGSPAGGLARPRSSTGARLRGSWRPLDAAAARRGPAFTELCAQEGIAVADLGPAVAAGGAVAWPSEGASGSKASRAGPPPSPRKAAAAAPEAPASSAGGAVAHAGGVAGALAATRTPSLPSRPAMRAVSASPPARPMTAGACRPAAGTPQRLARKAVASAPMVGLVGLGLRRSSGSPSPWERGAPSAGARDFSRFGQAGALTVAKCEPQESTAGGTVAEDAPAGFGLNGGGDAAPSRPTAATALAHRALPGGGGLRQPSRSSPALGQPRGWAQRVPAGAVDTAVDPVAASVASWASPPASVACRLAALRRAGDPRVEAASRGSSKERDGEASRRASRRGSEAAVLGRCGPPLRPRPWHGRRSRRQRGAAGGRPEDVEVETRRGLALGRSRASPRERPRGPLAGARRLTAARRGHGRARAPLPPPGGLAPRRNRGL</sequence>
<feature type="region of interest" description="Disordered" evidence="1">
    <location>
        <begin position="172"/>
        <end position="211"/>
    </location>
</feature>
<feature type="compositionally biased region" description="Basic and acidic residues" evidence="1">
    <location>
        <begin position="370"/>
        <end position="392"/>
    </location>
</feature>
<proteinExistence type="predicted"/>
<feature type="region of interest" description="Disordered" evidence="1">
    <location>
        <begin position="266"/>
        <end position="336"/>
    </location>
</feature>
<name>A0ABN9R4U6_9DINO</name>
<feature type="region of interest" description="Disordered" evidence="1">
    <location>
        <begin position="123"/>
        <end position="160"/>
    </location>
</feature>
<feature type="region of interest" description="Disordered" evidence="1">
    <location>
        <begin position="56"/>
        <end position="84"/>
    </location>
</feature>
<gene>
    <name evidence="2" type="ORF">PCOR1329_LOCUS17597</name>
</gene>
<comment type="caution">
    <text evidence="2">The sequence shown here is derived from an EMBL/GenBank/DDBJ whole genome shotgun (WGS) entry which is preliminary data.</text>
</comment>
<dbReference type="EMBL" id="CAUYUJ010005480">
    <property type="protein sequence ID" value="CAK0813800.1"/>
    <property type="molecule type" value="Genomic_DNA"/>
</dbReference>
<protein>
    <submittedName>
        <fullName evidence="2">Uncharacterized protein</fullName>
    </submittedName>
</protein>
<dbReference type="Proteomes" id="UP001189429">
    <property type="component" value="Unassembled WGS sequence"/>
</dbReference>
<evidence type="ECO:0000256" key="1">
    <source>
        <dbReference type="SAM" id="MobiDB-lite"/>
    </source>
</evidence>
<feature type="region of interest" description="Disordered" evidence="1">
    <location>
        <begin position="228"/>
        <end position="250"/>
    </location>
</feature>
<feature type="compositionally biased region" description="Low complexity" evidence="1">
    <location>
        <begin position="142"/>
        <end position="160"/>
    </location>
</feature>
<feature type="compositionally biased region" description="Basic and acidic residues" evidence="1">
    <location>
        <begin position="431"/>
        <end position="441"/>
    </location>
</feature>
<feature type="compositionally biased region" description="Low complexity" evidence="1">
    <location>
        <begin position="400"/>
        <end position="409"/>
    </location>
</feature>
<feature type="region of interest" description="Disordered" evidence="1">
    <location>
        <begin position="1"/>
        <end position="34"/>
    </location>
</feature>
<evidence type="ECO:0000313" key="3">
    <source>
        <dbReference type="Proteomes" id="UP001189429"/>
    </source>
</evidence>
<keyword evidence="3" id="KW-1185">Reference proteome</keyword>
<feature type="compositionally biased region" description="Low complexity" evidence="1">
    <location>
        <begin position="228"/>
        <end position="238"/>
    </location>
</feature>
<feature type="region of interest" description="Disordered" evidence="1">
    <location>
        <begin position="370"/>
        <end position="494"/>
    </location>
</feature>
<reference evidence="2" key="1">
    <citation type="submission" date="2023-10" db="EMBL/GenBank/DDBJ databases">
        <authorList>
            <person name="Chen Y."/>
            <person name="Shah S."/>
            <person name="Dougan E. K."/>
            <person name="Thang M."/>
            <person name="Chan C."/>
        </authorList>
    </citation>
    <scope>NUCLEOTIDE SEQUENCE [LARGE SCALE GENOMIC DNA]</scope>
</reference>